<dbReference type="SMART" id="SM00109">
    <property type="entry name" value="C1"/>
    <property type="match status" value="1"/>
</dbReference>
<dbReference type="PANTHER" id="PTHR10807">
    <property type="entry name" value="MYOTUBULARIN-RELATED"/>
    <property type="match status" value="1"/>
</dbReference>
<evidence type="ECO:0000256" key="4">
    <source>
        <dbReference type="ARBA" id="ARBA00022833"/>
    </source>
</evidence>
<dbReference type="CDD" id="cd13208">
    <property type="entry name" value="PH-GRAM_MTMR5_MTMR13"/>
    <property type="match status" value="1"/>
</dbReference>
<feature type="domain" description="Phorbol-ester/DAG-type" evidence="7">
    <location>
        <begin position="1438"/>
        <end position="1488"/>
    </location>
</feature>
<dbReference type="PANTHER" id="PTHR10807:SF109">
    <property type="entry name" value="SET DOMAIN BINDING FACTOR, ISOFORM A"/>
    <property type="match status" value="1"/>
</dbReference>
<dbReference type="EMBL" id="BLXT01003184">
    <property type="protein sequence ID" value="GFO01010.1"/>
    <property type="molecule type" value="Genomic_DNA"/>
</dbReference>
<dbReference type="Gene3D" id="2.30.29.30">
    <property type="entry name" value="Pleckstrin-homology domain (PH domain)/Phosphotyrosine-binding domain (PTB)"/>
    <property type="match status" value="1"/>
</dbReference>
<evidence type="ECO:0000259" key="6">
    <source>
        <dbReference type="PROSITE" id="PS50003"/>
    </source>
</evidence>
<name>A0AAV4A0T7_9GAST</name>
<feature type="domain" description="PH" evidence="6">
    <location>
        <begin position="1536"/>
        <end position="1640"/>
    </location>
</feature>
<feature type="compositionally biased region" description="Polar residues" evidence="5">
    <location>
        <begin position="1202"/>
        <end position="1211"/>
    </location>
</feature>
<dbReference type="SMART" id="SM00233">
    <property type="entry name" value="PH"/>
    <property type="match status" value="1"/>
</dbReference>
<dbReference type="Pfam" id="PF02893">
    <property type="entry name" value="GRAM"/>
    <property type="match status" value="1"/>
</dbReference>
<dbReference type="InterPro" id="IPR010569">
    <property type="entry name" value="Myotubularin-like_Pase_dom"/>
</dbReference>
<sequence>MVEEEFLSKLIDGMAFNTFVAERGPPYRPCDIFDEVSATIQEQLMEERNNLPRMMENIKELAHHIYINEFPNQQPYVPKVPKPTEGAYTRIHQPQFPDLDSKTIQDIIDDGVVNSKKLNNLRPQQMRIVPMGMNLGSWSLQKTLENNMRRLEVLRSCVGFIFDNKISDARIIFPAVLRALKSGAARLALTQELSEQVRGNRAMLEHQQFELVVKLLNCALLNDSNLDEHGVAAAIIPLATTFCRKLCTGVLQFAYTVIQEHAVWGSQQFWEQAFYQDVQQEIRRLYLPLYEEHVLLMTKSTDSSELNIHDNTEDRSSTLKPRQIGPLEIAAEQLRIWPTLSSEQQKEMINNEESTVYSQAIHYANRMVYLRVPLDVSRNMKNLAADENSSTVTPSVAESDSLDAESGFDETEQTDVAAVVTKFVSRFVDKVCNEGGVSQKHVKDLHQMIPGVVAMHIETLEAPKILQPVLLPGEEMVVEGLRVYLMADGREEGTGNNMGGPTLLPAQGAVFLTSYRIIFKGMPCDPYACEQPVIRSFPVSSLTKEKKINVQLFLSHLEQGLSEGLQLRSTVFQLMKIAFDEEVGSDNIEMFRKLVNRFRNPPTVFSTFAFTGHTIHASTQMQKGKEKNASLRQFAKRTLLKTARKAGLKKSSRKHSKQSLTSPPVPRRGPGNHSPRSSDSESEYAGSIHQDDLSVIDENEMIPSYANDSRNIERLMERHAYEDYQRLGLGSVAMAGHRGARSEPFRVSTVNSLYSLCQSYPGLLVVPQTVSDESIRKIARCNRLSRFPVITWRHPRTKALLLRASGFHSRSPMGMLRHNTQGASSGGEASSSIEQEKYFQLLVAATPMSQRNNRNSTLAFSTSDSFNSLDSLMMVGVEGGMGVSESLRLPVTPEMPRHASSKVGESGSAAPLDKRASAPLASHSARSSSVNRIGSLRDRSPQLGLRNASTSSSVSHLSGRGETDHGEIISNSIKRLNQTSLYVLGEKTQMKNIKNECFPKCDFIPVDFYEVKQVKASFKKLMRACVPSSPPTGQDHGFFKAVEESEWLLQLRSILQLSGAVVDLLDVQGSSVMVCLEEGWDITTQVVSVAQVLADPHYRTMEGFETLVEKEWLGFGHRFSHRNNQTAATQTSGFAPIFLQFLDVVHQIHRQFPLSFEFSQYYLRYLAYHCVSNRFRTFMQDSELERVESGWLLDEQLKPSSHWSLSPSAQVGGSGDHHLHGRGGHQGDRTPTEPQSNSHHLPSLLENRQFSTDSKPRTCGASLWQHLVKLSKQTPVFFNFNYALDDKEPVLRPYSNVSNLKIWDFYTTEDLHRGAPYDLDLEEGEGQGEELEAEAMGVTRRRTLNACYHNILLQQPDFFWAKAQELNRLEGDMGLKPSSWRDVYDRLECPGRDQFHRQVSFNTQQVRIHGRSFHKKATLEILLRGKMLGETARILSQPHRFEKHTYTTSTFCDYCHQMLWGLSKTGLRCSDCGYNCHDKCQPHVPKNCQKLLKNVGEAGISASHLQGNVRSSSDDHVAAPPSNFETYVPAPKAAEHRTHEGYLCKQGAFFKQWKQRWFVLDSMQHQLRYYESAADGNSKRHIDLAEVESVNLIKSVPGAPKRASENSFIEISTVRRVYNLMAADAKAAQEWVEKLQGCLQRD</sequence>
<feature type="region of interest" description="Disordered" evidence="5">
    <location>
        <begin position="643"/>
        <end position="687"/>
    </location>
</feature>
<dbReference type="Pfam" id="PF00130">
    <property type="entry name" value="C1_1"/>
    <property type="match status" value="1"/>
</dbReference>
<comment type="caution">
    <text evidence="9">The sequence shown here is derived from an EMBL/GenBank/DDBJ whole genome shotgun (WGS) entry which is preliminary data.</text>
</comment>
<proteinExistence type="inferred from homology"/>
<keyword evidence="10" id="KW-1185">Reference proteome</keyword>
<dbReference type="InterPro" id="IPR001849">
    <property type="entry name" value="PH_domain"/>
</dbReference>
<evidence type="ECO:0000256" key="1">
    <source>
        <dbReference type="ARBA" id="ARBA00007471"/>
    </source>
</evidence>
<dbReference type="Pfam" id="PF00169">
    <property type="entry name" value="PH"/>
    <property type="match status" value="1"/>
</dbReference>
<feature type="compositionally biased region" description="Polar residues" evidence="5">
    <location>
        <begin position="947"/>
        <end position="956"/>
    </location>
</feature>
<feature type="compositionally biased region" description="Basic residues" evidence="5">
    <location>
        <begin position="643"/>
        <end position="657"/>
    </location>
</feature>
<dbReference type="GO" id="GO:0046872">
    <property type="term" value="F:metal ion binding"/>
    <property type="evidence" value="ECO:0007669"/>
    <property type="project" value="UniProtKB-KW"/>
</dbReference>
<dbReference type="SUPFAM" id="SSF50729">
    <property type="entry name" value="PH domain-like"/>
    <property type="match status" value="2"/>
</dbReference>
<dbReference type="CDD" id="cd20827">
    <property type="entry name" value="C1_Sbf-like"/>
    <property type="match status" value="1"/>
</dbReference>
<feature type="region of interest" description="Disordered" evidence="5">
    <location>
        <begin position="895"/>
        <end position="966"/>
    </location>
</feature>
<organism evidence="9 10">
    <name type="scientific">Plakobranchus ocellatus</name>
    <dbReference type="NCBI Taxonomy" id="259542"/>
    <lineage>
        <taxon>Eukaryota</taxon>
        <taxon>Metazoa</taxon>
        <taxon>Spiralia</taxon>
        <taxon>Lophotrochozoa</taxon>
        <taxon>Mollusca</taxon>
        <taxon>Gastropoda</taxon>
        <taxon>Heterobranchia</taxon>
        <taxon>Euthyneura</taxon>
        <taxon>Panpulmonata</taxon>
        <taxon>Sacoglossa</taxon>
        <taxon>Placobranchoidea</taxon>
        <taxon>Plakobranchidae</taxon>
        <taxon>Plakobranchus</taxon>
    </lineage>
</organism>
<dbReference type="PROSITE" id="PS51339">
    <property type="entry name" value="PPASE_MYOTUBULARIN"/>
    <property type="match status" value="1"/>
</dbReference>
<dbReference type="CDD" id="cd14534">
    <property type="entry name" value="PTP-MTMR5-like"/>
    <property type="match status" value="1"/>
</dbReference>
<dbReference type="InterPro" id="IPR011993">
    <property type="entry name" value="PH-like_dom_sf"/>
</dbReference>
<dbReference type="InterPro" id="IPR030564">
    <property type="entry name" value="Myotubularin"/>
</dbReference>
<dbReference type="InterPro" id="IPR002219">
    <property type="entry name" value="PKC_DAG/PE"/>
</dbReference>
<dbReference type="InterPro" id="IPR004182">
    <property type="entry name" value="GRAM"/>
</dbReference>
<keyword evidence="4" id="KW-0862">Zinc</keyword>
<evidence type="ECO:0000256" key="5">
    <source>
        <dbReference type="SAM" id="MobiDB-lite"/>
    </source>
</evidence>
<dbReference type="Proteomes" id="UP000735302">
    <property type="component" value="Unassembled WGS sequence"/>
</dbReference>
<dbReference type="GO" id="GO:0005085">
    <property type="term" value="F:guanyl-nucleotide exchange factor activity"/>
    <property type="evidence" value="ECO:0007669"/>
    <property type="project" value="TreeGrafter"/>
</dbReference>
<dbReference type="GO" id="GO:0005737">
    <property type="term" value="C:cytoplasm"/>
    <property type="evidence" value="ECO:0007669"/>
    <property type="project" value="TreeGrafter"/>
</dbReference>
<evidence type="ECO:0000256" key="3">
    <source>
        <dbReference type="ARBA" id="ARBA00022723"/>
    </source>
</evidence>
<reference evidence="9 10" key="1">
    <citation type="journal article" date="2021" name="Elife">
        <title>Chloroplast acquisition without the gene transfer in kleptoplastic sea slugs, Plakobranchus ocellatus.</title>
        <authorList>
            <person name="Maeda T."/>
            <person name="Takahashi S."/>
            <person name="Yoshida T."/>
            <person name="Shimamura S."/>
            <person name="Takaki Y."/>
            <person name="Nagai Y."/>
            <person name="Toyoda A."/>
            <person name="Suzuki Y."/>
            <person name="Arimoto A."/>
            <person name="Ishii H."/>
            <person name="Satoh N."/>
            <person name="Nishiyama T."/>
            <person name="Hasebe M."/>
            <person name="Maruyama T."/>
            <person name="Minagawa J."/>
            <person name="Obokata J."/>
            <person name="Shigenobu S."/>
        </authorList>
    </citation>
    <scope>NUCLEOTIDE SEQUENCE [LARGE SCALE GENOMIC DNA]</scope>
</reference>
<dbReference type="SUPFAM" id="SSF57889">
    <property type="entry name" value="Cysteine-rich domain"/>
    <property type="match status" value="1"/>
</dbReference>
<comment type="similarity">
    <text evidence="1">Belongs to the protein-tyrosine phosphatase family. Non-receptor class myotubularin subfamily.</text>
</comment>
<keyword evidence="2" id="KW-0597">Phosphoprotein</keyword>
<dbReference type="CDD" id="cd01235">
    <property type="entry name" value="PH_Sbf1_hMTMR5"/>
    <property type="match status" value="1"/>
</dbReference>
<dbReference type="InterPro" id="IPR029021">
    <property type="entry name" value="Prot-tyrosine_phosphatase-like"/>
</dbReference>
<evidence type="ECO:0000259" key="7">
    <source>
        <dbReference type="PROSITE" id="PS50081"/>
    </source>
</evidence>
<dbReference type="SUPFAM" id="SSF52799">
    <property type="entry name" value="(Phosphotyrosine protein) phosphatases II"/>
    <property type="match status" value="1"/>
</dbReference>
<gene>
    <name evidence="9" type="ORF">PoB_002751500</name>
</gene>
<evidence type="ECO:0000313" key="9">
    <source>
        <dbReference type="EMBL" id="GFO01010.1"/>
    </source>
</evidence>
<protein>
    <submittedName>
        <fullName evidence="9">Myotubularin-related protein 13</fullName>
    </submittedName>
</protein>
<feature type="domain" description="Myotubularin phosphatase" evidence="8">
    <location>
        <begin position="706"/>
        <end position="1307"/>
    </location>
</feature>
<dbReference type="Pfam" id="PF06602">
    <property type="entry name" value="Myotub-related"/>
    <property type="match status" value="1"/>
</dbReference>
<accession>A0AAV4A0T7</accession>
<dbReference type="FunFam" id="2.30.29.30:FF:000286">
    <property type="entry name" value="PH-protein kinase domain containing protein"/>
    <property type="match status" value="1"/>
</dbReference>
<dbReference type="Gene3D" id="3.30.60.20">
    <property type="match status" value="1"/>
</dbReference>
<dbReference type="InterPro" id="IPR022096">
    <property type="entry name" value="SBF1/SBF2"/>
</dbReference>
<evidence type="ECO:0000313" key="10">
    <source>
        <dbReference type="Proteomes" id="UP000735302"/>
    </source>
</evidence>
<dbReference type="PROSITE" id="PS00479">
    <property type="entry name" value="ZF_DAG_PE_1"/>
    <property type="match status" value="1"/>
</dbReference>
<dbReference type="InterPro" id="IPR046349">
    <property type="entry name" value="C1-like_sf"/>
</dbReference>
<dbReference type="SMART" id="SM00568">
    <property type="entry name" value="GRAM"/>
    <property type="match status" value="1"/>
</dbReference>
<evidence type="ECO:0000259" key="8">
    <source>
        <dbReference type="PROSITE" id="PS51339"/>
    </source>
</evidence>
<dbReference type="GO" id="GO:0016020">
    <property type="term" value="C:membrane"/>
    <property type="evidence" value="ECO:0007669"/>
    <property type="project" value="TreeGrafter"/>
</dbReference>
<dbReference type="PROSITE" id="PS50003">
    <property type="entry name" value="PH_DOMAIN"/>
    <property type="match status" value="1"/>
</dbReference>
<evidence type="ECO:0000256" key="2">
    <source>
        <dbReference type="ARBA" id="ARBA00022553"/>
    </source>
</evidence>
<keyword evidence="3" id="KW-0479">Metal-binding</keyword>
<dbReference type="PROSITE" id="PS50081">
    <property type="entry name" value="ZF_DAG_PE_2"/>
    <property type="match status" value="1"/>
</dbReference>
<feature type="region of interest" description="Disordered" evidence="5">
    <location>
        <begin position="1202"/>
        <end position="1240"/>
    </location>
</feature>
<dbReference type="Pfam" id="PF12335">
    <property type="entry name" value="SBF2"/>
    <property type="match status" value="1"/>
</dbReference>